<accession>A0A0D6MPD8</accession>
<dbReference type="EMBL" id="BALE01000048">
    <property type="protein sequence ID" value="GAN55567.1"/>
    <property type="molecule type" value="Genomic_DNA"/>
</dbReference>
<dbReference type="AlphaFoldDB" id="A0A0D6MPD8"/>
<dbReference type="STRING" id="1231623.Tasa_048_192"/>
<name>A0A0D6MPD8_9PROT</name>
<dbReference type="OrthoDB" id="7284492at2"/>
<comment type="caution">
    <text evidence="2">The sequence shown here is derived from an EMBL/GenBank/DDBJ whole genome shotgun (WGS) entry which is preliminary data.</text>
</comment>
<protein>
    <recommendedName>
        <fullName evidence="1">Glycine-rich domain-containing protein</fullName>
    </recommendedName>
</protein>
<keyword evidence="3" id="KW-1185">Reference proteome</keyword>
<dbReference type="InterPro" id="IPR049304">
    <property type="entry name" value="Gly_rich_dom"/>
</dbReference>
<sequence length="418" mass="39825">MDRVIVYPGSVPMDTDLLRSGVYAKEGIGRLSEMLFGQGAVSARGLVCTPSASGLSVTIGPGSIVAPGVVDATPFGGAGGGLAADPTLLACQYINPQLQTVAVSSTGATLTVFAVCSERDIDPAVLPFYNAANPTQTQAGVGNAGGNLPTCRTGSLSFVIGTSAPAAPSGGAVVALYTFTVAAGVSTLAGVVPTAGRVFWPTIPELATMTLLQAATTPMALASSSGSLTVPAWASRVELRAIGGGGGGSTSNAMTPADGSFSGSGGGAGGDAWGLYAVNPATGTLTLTIGAGGGQQETGGATVVSYGGATLLQAGGGAGGAFYSSQGSAGGDGGTASGGTIWNLTGGYGGDGQSGVGTFSGNGGNGPWGGGGRCGNIGGKDATAYGAGGGGAYSASANGTTSPGGAGYQGCVLYRFLP</sequence>
<proteinExistence type="predicted"/>
<gene>
    <name evidence="2" type="ORF">Tasa_048_192</name>
</gene>
<evidence type="ECO:0000259" key="1">
    <source>
        <dbReference type="Pfam" id="PF21722"/>
    </source>
</evidence>
<evidence type="ECO:0000313" key="3">
    <source>
        <dbReference type="Proteomes" id="UP000032679"/>
    </source>
</evidence>
<reference evidence="2 3" key="1">
    <citation type="submission" date="2012-10" db="EMBL/GenBank/DDBJ databases">
        <title>Genome sequencing of Tanticharoenia sakaeratensis NBRC 103193.</title>
        <authorList>
            <person name="Azuma Y."/>
            <person name="Hadano H."/>
            <person name="Hirakawa H."/>
            <person name="Matsushita K."/>
        </authorList>
    </citation>
    <scope>NUCLEOTIDE SEQUENCE [LARGE SCALE GENOMIC DNA]</scope>
    <source>
        <strain evidence="2 3">NBRC 103193</strain>
    </source>
</reference>
<dbReference type="Proteomes" id="UP000032679">
    <property type="component" value="Unassembled WGS sequence"/>
</dbReference>
<feature type="domain" description="Glycine-rich" evidence="1">
    <location>
        <begin position="226"/>
        <end position="416"/>
    </location>
</feature>
<evidence type="ECO:0000313" key="2">
    <source>
        <dbReference type="EMBL" id="GAN55567.1"/>
    </source>
</evidence>
<dbReference type="Pfam" id="PF21722">
    <property type="entry name" value="Gly_rich_2"/>
    <property type="match status" value="1"/>
</dbReference>
<organism evidence="2 3">
    <name type="scientific">Tanticharoenia sakaeratensis NBRC 103193</name>
    <dbReference type="NCBI Taxonomy" id="1231623"/>
    <lineage>
        <taxon>Bacteria</taxon>
        <taxon>Pseudomonadati</taxon>
        <taxon>Pseudomonadota</taxon>
        <taxon>Alphaproteobacteria</taxon>
        <taxon>Acetobacterales</taxon>
        <taxon>Acetobacteraceae</taxon>
        <taxon>Tanticharoenia</taxon>
    </lineage>
</organism>